<dbReference type="PANTHER" id="PTHR30514">
    <property type="entry name" value="GLUCOKINASE"/>
    <property type="match status" value="1"/>
</dbReference>
<dbReference type="InterPro" id="IPR035472">
    <property type="entry name" value="RpiR-like_SIS"/>
</dbReference>
<dbReference type="CDD" id="cd05013">
    <property type="entry name" value="SIS_RpiR"/>
    <property type="match status" value="1"/>
</dbReference>
<evidence type="ECO:0000313" key="3">
    <source>
        <dbReference type="Proteomes" id="UP000266915"/>
    </source>
</evidence>
<dbReference type="PANTHER" id="PTHR30514:SF18">
    <property type="entry name" value="RPIR-FAMILY TRANSCRIPTIONAL REGULATOR"/>
    <property type="match status" value="1"/>
</dbReference>
<evidence type="ECO:0000313" key="2">
    <source>
        <dbReference type="EMBL" id="ROR81171.1"/>
    </source>
</evidence>
<dbReference type="Pfam" id="PF01380">
    <property type="entry name" value="SIS"/>
    <property type="match status" value="1"/>
</dbReference>
<dbReference type="GO" id="GO:0003700">
    <property type="term" value="F:DNA-binding transcription factor activity"/>
    <property type="evidence" value="ECO:0007669"/>
    <property type="project" value="InterPro"/>
</dbReference>
<dbReference type="Gene3D" id="3.40.50.10490">
    <property type="entry name" value="Glucose-6-phosphate isomerase like protein, domain 1"/>
    <property type="match status" value="1"/>
</dbReference>
<sequence length="226" mass="24579">MRRRPRVNDDTLFLTDEDTAVPGERPEQRLERRSASVLKHRLLEQERKQFEESLASAKADGALERAAALIVSARRRFLIGASKSFTYASLLAADLSYGLANVTLIDGTIVRPLDVLSDVRTSDVMIAVSLQRYRKYTIDSVVPFAEAGGSLVLITDAPDAPLTPYADETIVLGRAEDGHPSSSIGIALTLHILATLTTASAKGAGRRAVERERLAETLGVYVSDED</sequence>
<evidence type="ECO:0000259" key="1">
    <source>
        <dbReference type="PROSITE" id="PS51464"/>
    </source>
</evidence>
<dbReference type="InterPro" id="IPR046348">
    <property type="entry name" value="SIS_dom_sf"/>
</dbReference>
<proteinExistence type="predicted"/>
<dbReference type="InterPro" id="IPR001347">
    <property type="entry name" value="SIS_dom"/>
</dbReference>
<dbReference type="GO" id="GO:1901135">
    <property type="term" value="P:carbohydrate derivative metabolic process"/>
    <property type="evidence" value="ECO:0007669"/>
    <property type="project" value="InterPro"/>
</dbReference>
<gene>
    <name evidence="2" type="ORF">EDD42_1225</name>
</gene>
<dbReference type="EMBL" id="RKHL01000001">
    <property type="protein sequence ID" value="ROR81171.1"/>
    <property type="molecule type" value="Genomic_DNA"/>
</dbReference>
<dbReference type="PROSITE" id="PS51464">
    <property type="entry name" value="SIS"/>
    <property type="match status" value="1"/>
</dbReference>
<dbReference type="SUPFAM" id="SSF53697">
    <property type="entry name" value="SIS domain"/>
    <property type="match status" value="1"/>
</dbReference>
<dbReference type="GO" id="GO:0097367">
    <property type="term" value="F:carbohydrate derivative binding"/>
    <property type="evidence" value="ECO:0007669"/>
    <property type="project" value="InterPro"/>
</dbReference>
<keyword evidence="3" id="KW-1185">Reference proteome</keyword>
<dbReference type="GO" id="GO:0003677">
    <property type="term" value="F:DNA binding"/>
    <property type="evidence" value="ECO:0007669"/>
    <property type="project" value="UniProtKB-KW"/>
</dbReference>
<accession>A0A3N2C101</accession>
<name>A0A3N2C101_9MICO</name>
<comment type="caution">
    <text evidence="2">The sequence shown here is derived from an EMBL/GenBank/DDBJ whole genome shotgun (WGS) entry which is preliminary data.</text>
</comment>
<dbReference type="Proteomes" id="UP000266915">
    <property type="component" value="Unassembled WGS sequence"/>
</dbReference>
<dbReference type="AlphaFoldDB" id="A0A3N2C101"/>
<reference evidence="2 3" key="1">
    <citation type="submission" date="2018-11" db="EMBL/GenBank/DDBJ databases">
        <title>Sequencing the genomes of 1000 actinobacteria strains.</title>
        <authorList>
            <person name="Klenk H.-P."/>
        </authorList>
    </citation>
    <scope>NUCLEOTIDE SEQUENCE [LARGE SCALE GENOMIC DNA]</scope>
    <source>
        <strain evidence="2 3">DSM 14012</strain>
    </source>
</reference>
<dbReference type="InterPro" id="IPR047640">
    <property type="entry name" value="RpiR-like"/>
</dbReference>
<keyword evidence="2" id="KW-0238">DNA-binding</keyword>
<feature type="domain" description="SIS" evidence="1">
    <location>
        <begin position="66"/>
        <end position="209"/>
    </location>
</feature>
<protein>
    <submittedName>
        <fullName evidence="2">DNA-binding MurR/RpiR family transcriptional regulator</fullName>
    </submittedName>
</protein>
<organism evidence="2 3">
    <name type="scientific">Plantibacter flavus</name>
    <dbReference type="NCBI Taxonomy" id="150123"/>
    <lineage>
        <taxon>Bacteria</taxon>
        <taxon>Bacillati</taxon>
        <taxon>Actinomycetota</taxon>
        <taxon>Actinomycetes</taxon>
        <taxon>Micrococcales</taxon>
        <taxon>Microbacteriaceae</taxon>
        <taxon>Plantibacter</taxon>
    </lineage>
</organism>